<feature type="region of interest" description="Disordered" evidence="2">
    <location>
        <begin position="396"/>
        <end position="456"/>
    </location>
</feature>
<dbReference type="GO" id="GO:0005524">
    <property type="term" value="F:ATP binding"/>
    <property type="evidence" value="ECO:0007669"/>
    <property type="project" value="UniProtKB-UniRule"/>
</dbReference>
<feature type="compositionally biased region" description="Low complexity" evidence="2">
    <location>
        <begin position="34"/>
        <end position="48"/>
    </location>
</feature>
<gene>
    <name evidence="4" type="ORF">L596_018697</name>
</gene>
<dbReference type="EMBL" id="AZBU02000005">
    <property type="protein sequence ID" value="TKR77785.1"/>
    <property type="molecule type" value="Genomic_DNA"/>
</dbReference>
<reference evidence="4 5" key="2">
    <citation type="journal article" date="2019" name="G3 (Bethesda)">
        <title>Hybrid Assembly of the Genome of the Entomopathogenic Nematode Steinernema carpocapsae Identifies the X-Chromosome.</title>
        <authorList>
            <person name="Serra L."/>
            <person name="Macchietto M."/>
            <person name="Macias-Munoz A."/>
            <person name="McGill C.J."/>
            <person name="Rodriguez I.M."/>
            <person name="Rodriguez B."/>
            <person name="Murad R."/>
            <person name="Mortazavi A."/>
        </authorList>
    </citation>
    <scope>NUCLEOTIDE SEQUENCE [LARGE SCALE GENOMIC DNA]</scope>
    <source>
        <strain evidence="4 5">ALL</strain>
    </source>
</reference>
<comment type="caution">
    <text evidence="4">The sequence shown here is derived from an EMBL/GenBank/DDBJ whole genome shotgun (WGS) entry which is preliminary data.</text>
</comment>
<keyword evidence="1" id="KW-0067">ATP-binding</keyword>
<accession>A0A4V6A249</accession>
<name>A0A4V6A249_STECR</name>
<dbReference type="SMART" id="SM00220">
    <property type="entry name" value="S_TKc"/>
    <property type="match status" value="1"/>
</dbReference>
<dbReference type="InterPro" id="IPR050235">
    <property type="entry name" value="CK1_Ser-Thr_kinase"/>
</dbReference>
<dbReference type="PROSITE" id="PS50011">
    <property type="entry name" value="PROTEIN_KINASE_DOM"/>
    <property type="match status" value="1"/>
</dbReference>
<evidence type="ECO:0000313" key="5">
    <source>
        <dbReference type="Proteomes" id="UP000298663"/>
    </source>
</evidence>
<reference evidence="4 5" key="1">
    <citation type="journal article" date="2015" name="Genome Biol.">
        <title>Comparative genomics of Steinernema reveals deeply conserved gene regulatory networks.</title>
        <authorList>
            <person name="Dillman A.R."/>
            <person name="Macchietto M."/>
            <person name="Porter C.F."/>
            <person name="Rogers A."/>
            <person name="Williams B."/>
            <person name="Antoshechkin I."/>
            <person name="Lee M.M."/>
            <person name="Goodwin Z."/>
            <person name="Lu X."/>
            <person name="Lewis E.E."/>
            <person name="Goodrich-Blair H."/>
            <person name="Stock S.P."/>
            <person name="Adams B.J."/>
            <person name="Sternberg P.W."/>
            <person name="Mortazavi A."/>
        </authorList>
    </citation>
    <scope>NUCLEOTIDE SEQUENCE [LARGE SCALE GENOMIC DNA]</scope>
    <source>
        <strain evidence="4 5">ALL</strain>
    </source>
</reference>
<evidence type="ECO:0000256" key="1">
    <source>
        <dbReference type="PROSITE-ProRule" id="PRU10141"/>
    </source>
</evidence>
<dbReference type="PROSITE" id="PS00107">
    <property type="entry name" value="PROTEIN_KINASE_ATP"/>
    <property type="match status" value="1"/>
</dbReference>
<dbReference type="Proteomes" id="UP000298663">
    <property type="component" value="Unassembled WGS sequence"/>
</dbReference>
<proteinExistence type="predicted"/>
<protein>
    <recommendedName>
        <fullName evidence="3">Protein kinase domain-containing protein</fullName>
    </recommendedName>
</protein>
<dbReference type="InterPro" id="IPR011009">
    <property type="entry name" value="Kinase-like_dom_sf"/>
</dbReference>
<dbReference type="STRING" id="34508.A0A4V6A249"/>
<dbReference type="GO" id="GO:0004672">
    <property type="term" value="F:protein kinase activity"/>
    <property type="evidence" value="ECO:0007669"/>
    <property type="project" value="InterPro"/>
</dbReference>
<dbReference type="InterPro" id="IPR017441">
    <property type="entry name" value="Protein_kinase_ATP_BS"/>
</dbReference>
<dbReference type="Gene3D" id="1.10.510.10">
    <property type="entry name" value="Transferase(Phosphotransferase) domain 1"/>
    <property type="match status" value="1"/>
</dbReference>
<dbReference type="SUPFAM" id="SSF56112">
    <property type="entry name" value="Protein kinase-like (PK-like)"/>
    <property type="match status" value="1"/>
</dbReference>
<evidence type="ECO:0000313" key="4">
    <source>
        <dbReference type="EMBL" id="TKR77785.1"/>
    </source>
</evidence>
<dbReference type="Pfam" id="PF00069">
    <property type="entry name" value="Pkinase"/>
    <property type="match status" value="1"/>
</dbReference>
<sequence length="456" mass="51793">MAHERGAMDRRTQKLACNRGGRQTAPVPTTTKRSSGSSVGKGPKSVPKNAKTFREKKVKQISTEGHMIKRNPRSDEKEKQVEKAKRKLKFDHNRKLVRGCRIGTSKFTFTIKKLLGSGGFGDVYLVEDKTGKEYAVKTEYRDASVTPRLHFEVKAYTVINKCKEKNPEKVIHLLEMRDSACTDSLKYIVMTLVGPSIEDLIAKIEISWSTACRLCIEMFEGLQELHAIGLVHRDVKPANYSIGLGPQKRRVFLVDLGTTTFFPTEEKQIKKNSKYKFIGTLRYASRTTHLAKRQTRKDDLEAWLYTAMEMFLADALPWRNSDDEKEVGKMKDDLFKNPKAAVENVPSRLLEIIKMIDEVEPLQSPNYPALRESLMKLAKEEDTVFGEPFEWETEPAVSKKKQVSEKEANPILCGPTLEKDKIDDHEGFPTAGVETPAHTIPARSVKRMLSERTCEE</sequence>
<keyword evidence="5" id="KW-1185">Reference proteome</keyword>
<feature type="compositionally biased region" description="Basic and acidic residues" evidence="2">
    <location>
        <begin position="417"/>
        <end position="427"/>
    </location>
</feature>
<evidence type="ECO:0000256" key="2">
    <source>
        <dbReference type="SAM" id="MobiDB-lite"/>
    </source>
</evidence>
<dbReference type="PANTHER" id="PTHR11909">
    <property type="entry name" value="CASEIN KINASE-RELATED"/>
    <property type="match status" value="1"/>
</dbReference>
<evidence type="ECO:0000259" key="3">
    <source>
        <dbReference type="PROSITE" id="PS50011"/>
    </source>
</evidence>
<feature type="domain" description="Protein kinase" evidence="3">
    <location>
        <begin position="109"/>
        <end position="385"/>
    </location>
</feature>
<feature type="region of interest" description="Disordered" evidence="2">
    <location>
        <begin position="1"/>
        <end position="80"/>
    </location>
</feature>
<dbReference type="AlphaFoldDB" id="A0A4V6A249"/>
<dbReference type="InterPro" id="IPR000719">
    <property type="entry name" value="Prot_kinase_dom"/>
</dbReference>
<dbReference type="OrthoDB" id="5869605at2759"/>
<feature type="binding site" evidence="1">
    <location>
        <position position="137"/>
    </location>
    <ligand>
        <name>ATP</name>
        <dbReference type="ChEBI" id="CHEBI:30616"/>
    </ligand>
</feature>
<keyword evidence="1" id="KW-0547">Nucleotide-binding</keyword>
<feature type="compositionally biased region" description="Basic and acidic residues" evidence="2">
    <location>
        <begin position="1"/>
        <end position="12"/>
    </location>
</feature>
<organism evidence="4 5">
    <name type="scientific">Steinernema carpocapsae</name>
    <name type="common">Entomopathogenic nematode</name>
    <dbReference type="NCBI Taxonomy" id="34508"/>
    <lineage>
        <taxon>Eukaryota</taxon>
        <taxon>Metazoa</taxon>
        <taxon>Ecdysozoa</taxon>
        <taxon>Nematoda</taxon>
        <taxon>Chromadorea</taxon>
        <taxon>Rhabditida</taxon>
        <taxon>Tylenchina</taxon>
        <taxon>Panagrolaimomorpha</taxon>
        <taxon>Strongyloidoidea</taxon>
        <taxon>Steinernematidae</taxon>
        <taxon>Steinernema</taxon>
    </lineage>
</organism>